<dbReference type="InterPro" id="IPR000477">
    <property type="entry name" value="RT_dom"/>
</dbReference>
<protein>
    <submittedName>
        <fullName evidence="2">RNA-directed DNA polymerase, eukaryota</fullName>
    </submittedName>
</protein>
<keyword evidence="2" id="KW-0548">Nucleotidyltransferase</keyword>
<dbReference type="PROSITE" id="PS50878">
    <property type="entry name" value="RT_POL"/>
    <property type="match status" value="1"/>
</dbReference>
<reference evidence="2" key="1">
    <citation type="journal article" date="2022" name="Int. J. Mol. Sci.">
        <title>Draft Genome of Tanacetum Coccineum: Genomic Comparison of Closely Related Tanacetum-Family Plants.</title>
        <authorList>
            <person name="Yamashiro T."/>
            <person name="Shiraishi A."/>
            <person name="Nakayama K."/>
            <person name="Satake H."/>
        </authorList>
    </citation>
    <scope>NUCLEOTIDE SEQUENCE</scope>
</reference>
<proteinExistence type="predicted"/>
<dbReference type="InterPro" id="IPR043502">
    <property type="entry name" value="DNA/RNA_pol_sf"/>
</dbReference>
<keyword evidence="2" id="KW-0695">RNA-directed DNA polymerase</keyword>
<feature type="domain" description="Reverse transcriptase" evidence="1">
    <location>
        <begin position="54"/>
        <end position="331"/>
    </location>
</feature>
<gene>
    <name evidence="2" type="ORF">Tco_1017258</name>
</gene>
<name>A0ABQ5FSB9_9ASTR</name>
<dbReference type="PANTHER" id="PTHR33116">
    <property type="entry name" value="REVERSE TRANSCRIPTASE ZINC-BINDING DOMAIN-CONTAINING PROTEIN-RELATED-RELATED"/>
    <property type="match status" value="1"/>
</dbReference>
<dbReference type="CDD" id="cd01650">
    <property type="entry name" value="RT_nLTR_like"/>
    <property type="match status" value="1"/>
</dbReference>
<accession>A0ABQ5FSB9</accession>
<organism evidence="2 3">
    <name type="scientific">Tanacetum coccineum</name>
    <dbReference type="NCBI Taxonomy" id="301880"/>
    <lineage>
        <taxon>Eukaryota</taxon>
        <taxon>Viridiplantae</taxon>
        <taxon>Streptophyta</taxon>
        <taxon>Embryophyta</taxon>
        <taxon>Tracheophyta</taxon>
        <taxon>Spermatophyta</taxon>
        <taxon>Magnoliopsida</taxon>
        <taxon>eudicotyledons</taxon>
        <taxon>Gunneridae</taxon>
        <taxon>Pentapetalae</taxon>
        <taxon>asterids</taxon>
        <taxon>campanulids</taxon>
        <taxon>Asterales</taxon>
        <taxon>Asteraceae</taxon>
        <taxon>Asteroideae</taxon>
        <taxon>Anthemideae</taxon>
        <taxon>Anthemidinae</taxon>
        <taxon>Tanacetum</taxon>
    </lineage>
</organism>
<keyword evidence="3" id="KW-1185">Reference proteome</keyword>
<dbReference type="SUPFAM" id="SSF56672">
    <property type="entry name" value="DNA/RNA polymerases"/>
    <property type="match status" value="1"/>
</dbReference>
<reference evidence="2" key="2">
    <citation type="submission" date="2022-01" db="EMBL/GenBank/DDBJ databases">
        <authorList>
            <person name="Yamashiro T."/>
            <person name="Shiraishi A."/>
            <person name="Satake H."/>
            <person name="Nakayama K."/>
        </authorList>
    </citation>
    <scope>NUCLEOTIDE SEQUENCE</scope>
</reference>
<sequence>MLTTTKKIPRNPPEAIDTNLWDCGTDKSPDGFTFGFYRRYWSILESDVVDAVSYFFKDGSFPKGGNSSFIALIPKMQDAKLVKDYRPISLIGSMYKIIAKILANRLVGVLGDIVNEVQYAFVTNRQILDGPFILNELLQWCKSKKKQTMIFKIDFEKAYDSVRWDYLDDVLNKFGFGTKWRGWIQTCLSSSRGSILVNGSPTGEFQFQKGLKQGDPLSPFLFILVMESLHLSFQKVIDEGLFKGVSVSSSLQLSHLFYADDVIFMGQWSDSNITTIINVLNCFHKASGLRLNIHKSKIMGVAVEEEKVNAAALKMGCSTLKLPFSYLGIKVGDMMSRLKSWDEIIDSLYSRLSRWKMKTLSIGGRLTLLKSVLGSTPIYYMSIFKVPSQVLKRMEAIRSHFFNGADVNEKKMSWVKWNRVLASKDKGGLGVSSFFALNRALLFKWVWRFRNESKSLWSRFIIALHGQDGRIGKVAKLSYQSTWGHIINVLQEEAWRGDSMFKVRFPRVYALELNKRITVADKLNHVDLGLSLRRHPRDGVELEQFTELKANIEGVELPLMKDRWFVFLPTRLNLSRRGLDIQSILCANCNKEVESTNHVFFACSMTRDIYHKIASWWDINYSEFSSYEEWLEWLLNMRIQSDRRKILEGIFYVMWWFVWSFQNKSIIGSSIPFEAVIFDDLVSRSYYWCKYRSKASFSWIDWLKKHSLITL</sequence>
<evidence type="ECO:0000313" key="2">
    <source>
        <dbReference type="EMBL" id="GJT65778.1"/>
    </source>
</evidence>
<dbReference type="PANTHER" id="PTHR33116:SF79">
    <property type="entry name" value="REVERSE TRANSCRIPTASE DOMAIN, ZINC FINGER, CCHC-TYPE-RELATED"/>
    <property type="match status" value="1"/>
</dbReference>
<comment type="caution">
    <text evidence="2">The sequence shown here is derived from an EMBL/GenBank/DDBJ whole genome shotgun (WGS) entry which is preliminary data.</text>
</comment>
<dbReference type="GO" id="GO:0003964">
    <property type="term" value="F:RNA-directed DNA polymerase activity"/>
    <property type="evidence" value="ECO:0007669"/>
    <property type="project" value="UniProtKB-KW"/>
</dbReference>
<dbReference type="InterPro" id="IPR026960">
    <property type="entry name" value="RVT-Znf"/>
</dbReference>
<dbReference type="EMBL" id="BQNB010017659">
    <property type="protein sequence ID" value="GJT65778.1"/>
    <property type="molecule type" value="Genomic_DNA"/>
</dbReference>
<dbReference type="Pfam" id="PF13966">
    <property type="entry name" value="zf-RVT"/>
    <property type="match status" value="1"/>
</dbReference>
<dbReference type="Proteomes" id="UP001151760">
    <property type="component" value="Unassembled WGS sequence"/>
</dbReference>
<keyword evidence="2" id="KW-0808">Transferase</keyword>
<evidence type="ECO:0000313" key="3">
    <source>
        <dbReference type="Proteomes" id="UP001151760"/>
    </source>
</evidence>
<dbReference type="Pfam" id="PF00078">
    <property type="entry name" value="RVT_1"/>
    <property type="match status" value="1"/>
</dbReference>
<evidence type="ECO:0000259" key="1">
    <source>
        <dbReference type="PROSITE" id="PS50878"/>
    </source>
</evidence>